<evidence type="ECO:0008006" key="4">
    <source>
        <dbReference type="Google" id="ProtNLM"/>
    </source>
</evidence>
<organism evidence="2 3">
    <name type="scientific">Aldrovandia affinis</name>
    <dbReference type="NCBI Taxonomy" id="143900"/>
    <lineage>
        <taxon>Eukaryota</taxon>
        <taxon>Metazoa</taxon>
        <taxon>Chordata</taxon>
        <taxon>Craniata</taxon>
        <taxon>Vertebrata</taxon>
        <taxon>Euteleostomi</taxon>
        <taxon>Actinopterygii</taxon>
        <taxon>Neopterygii</taxon>
        <taxon>Teleostei</taxon>
        <taxon>Notacanthiformes</taxon>
        <taxon>Halosauridae</taxon>
        <taxon>Aldrovandia</taxon>
    </lineage>
</organism>
<dbReference type="Proteomes" id="UP001221898">
    <property type="component" value="Unassembled WGS sequence"/>
</dbReference>
<protein>
    <recommendedName>
        <fullName evidence="4">HTH psq-type domain-containing protein</fullName>
    </recommendedName>
</protein>
<dbReference type="EMBL" id="JAINUG010000063">
    <property type="protein sequence ID" value="KAJ8402654.1"/>
    <property type="molecule type" value="Genomic_DNA"/>
</dbReference>
<dbReference type="AlphaFoldDB" id="A0AAD7SHJ7"/>
<sequence>MRNPKRKTDRGVSREVLILAAGEVERGRSIRGAAKSYSICHVTLNRFISLSRKLKEAGSLETPTVGYKSPRQVFSKEQEKDLRLHLQTASAMYYGLSPREVRKLAFQCAVQFNCNQARPLRPESFAPHTRAALTAGLESGATSQQVCPGPPPPMRTT</sequence>
<comment type="caution">
    <text evidence="2">The sequence shown here is derived from an EMBL/GenBank/DDBJ whole genome shotgun (WGS) entry which is preliminary data.</text>
</comment>
<proteinExistence type="predicted"/>
<keyword evidence="3" id="KW-1185">Reference proteome</keyword>
<feature type="compositionally biased region" description="Pro residues" evidence="1">
    <location>
        <begin position="148"/>
        <end position="157"/>
    </location>
</feature>
<evidence type="ECO:0000313" key="2">
    <source>
        <dbReference type="EMBL" id="KAJ8402654.1"/>
    </source>
</evidence>
<evidence type="ECO:0000256" key="1">
    <source>
        <dbReference type="SAM" id="MobiDB-lite"/>
    </source>
</evidence>
<evidence type="ECO:0000313" key="3">
    <source>
        <dbReference type="Proteomes" id="UP001221898"/>
    </source>
</evidence>
<accession>A0AAD7SHJ7</accession>
<gene>
    <name evidence="2" type="ORF">AAFF_G00367370</name>
</gene>
<reference evidence="2" key="1">
    <citation type="journal article" date="2023" name="Science">
        <title>Genome structures resolve the early diversification of teleost fishes.</title>
        <authorList>
            <person name="Parey E."/>
            <person name="Louis A."/>
            <person name="Montfort J."/>
            <person name="Bouchez O."/>
            <person name="Roques C."/>
            <person name="Iampietro C."/>
            <person name="Lluch J."/>
            <person name="Castinel A."/>
            <person name="Donnadieu C."/>
            <person name="Desvignes T."/>
            <person name="Floi Bucao C."/>
            <person name="Jouanno E."/>
            <person name="Wen M."/>
            <person name="Mejri S."/>
            <person name="Dirks R."/>
            <person name="Jansen H."/>
            <person name="Henkel C."/>
            <person name="Chen W.J."/>
            <person name="Zahm M."/>
            <person name="Cabau C."/>
            <person name="Klopp C."/>
            <person name="Thompson A.W."/>
            <person name="Robinson-Rechavi M."/>
            <person name="Braasch I."/>
            <person name="Lecointre G."/>
            <person name="Bobe J."/>
            <person name="Postlethwait J.H."/>
            <person name="Berthelot C."/>
            <person name="Roest Crollius H."/>
            <person name="Guiguen Y."/>
        </authorList>
    </citation>
    <scope>NUCLEOTIDE SEQUENCE</scope>
    <source>
        <strain evidence="2">NC1722</strain>
    </source>
</reference>
<feature type="region of interest" description="Disordered" evidence="1">
    <location>
        <begin position="137"/>
        <end position="157"/>
    </location>
</feature>
<name>A0AAD7SHJ7_9TELE</name>